<dbReference type="AlphaFoldDB" id="A0A4Q1VCQ3"/>
<evidence type="ECO:0000313" key="1">
    <source>
        <dbReference type="EMBL" id="RXT49851.1"/>
    </source>
</evidence>
<accession>A0A4Q1VCQ3</accession>
<organism evidence="1 2">
    <name type="scientific">Bradyrhizobium betae</name>
    <dbReference type="NCBI Taxonomy" id="244734"/>
    <lineage>
        <taxon>Bacteria</taxon>
        <taxon>Pseudomonadati</taxon>
        <taxon>Pseudomonadota</taxon>
        <taxon>Alphaproteobacteria</taxon>
        <taxon>Hyphomicrobiales</taxon>
        <taxon>Nitrobacteraceae</taxon>
        <taxon>Bradyrhizobium</taxon>
    </lineage>
</organism>
<evidence type="ECO:0000313" key="2">
    <source>
        <dbReference type="Proteomes" id="UP000290819"/>
    </source>
</evidence>
<comment type="caution">
    <text evidence="1">The sequence shown here is derived from an EMBL/GenBank/DDBJ whole genome shotgun (WGS) entry which is preliminary data.</text>
</comment>
<dbReference type="Proteomes" id="UP000290819">
    <property type="component" value="Unassembled WGS sequence"/>
</dbReference>
<keyword evidence="2" id="KW-1185">Reference proteome</keyword>
<protein>
    <submittedName>
        <fullName evidence="1">Uncharacterized protein</fullName>
    </submittedName>
</protein>
<dbReference type="RefSeq" id="WP_129269003.1">
    <property type="nucleotide sequence ID" value="NZ_MZXW01000015.1"/>
</dbReference>
<sequence length="63" mass="6747">MNGPDAEGLSPFEASATLRRLRVTITFIRISSSLHIWNAISLCDSREVTACDALALAIPAVFG</sequence>
<dbReference type="EMBL" id="MZXW01000015">
    <property type="protein sequence ID" value="RXT49851.1"/>
    <property type="molecule type" value="Genomic_DNA"/>
</dbReference>
<proteinExistence type="predicted"/>
<name>A0A4Q1VCQ3_9BRAD</name>
<reference evidence="1 2" key="1">
    <citation type="submission" date="2017-03" db="EMBL/GenBank/DDBJ databases">
        <authorList>
            <person name="Safronova V.I."/>
            <person name="Sazanova A.L."/>
            <person name="Chirak E.R."/>
        </authorList>
    </citation>
    <scope>NUCLEOTIDE SEQUENCE [LARGE SCALE GENOMIC DNA]</scope>
    <source>
        <strain evidence="1 2">Opo-243</strain>
    </source>
</reference>
<gene>
    <name evidence="1" type="ORF">B5V03_08210</name>
</gene>